<dbReference type="InterPro" id="IPR005273">
    <property type="entry name" value="Ura-DNA_glyco_family4"/>
</dbReference>
<feature type="compositionally biased region" description="Pro residues" evidence="12">
    <location>
        <begin position="57"/>
        <end position="77"/>
    </location>
</feature>
<evidence type="ECO:0000259" key="13">
    <source>
        <dbReference type="SMART" id="SM00986"/>
    </source>
</evidence>
<dbReference type="STRING" id="314230.DSM3645_10402"/>
<evidence type="ECO:0000256" key="4">
    <source>
        <dbReference type="ARBA" id="ARBA00019403"/>
    </source>
</evidence>
<dbReference type="GO" id="GO:0051539">
    <property type="term" value="F:4 iron, 4 sulfur cluster binding"/>
    <property type="evidence" value="ECO:0007669"/>
    <property type="project" value="UniProtKB-KW"/>
</dbReference>
<dbReference type="EMBL" id="AANZ01000001">
    <property type="protein sequence ID" value="EAQ82804.1"/>
    <property type="molecule type" value="Genomic_DNA"/>
</dbReference>
<reference evidence="14 15" key="1">
    <citation type="submission" date="2006-02" db="EMBL/GenBank/DDBJ databases">
        <authorList>
            <person name="Amann R."/>
            <person name="Ferriera S."/>
            <person name="Johnson J."/>
            <person name="Kravitz S."/>
            <person name="Halpern A."/>
            <person name="Remington K."/>
            <person name="Beeson K."/>
            <person name="Tran B."/>
            <person name="Rogers Y.-H."/>
            <person name="Friedman R."/>
            <person name="Venter J.C."/>
        </authorList>
    </citation>
    <scope>NUCLEOTIDE SEQUENCE [LARGE SCALE GENOMIC DNA]</scope>
    <source>
        <strain evidence="14 15">DSM 3645</strain>
    </source>
</reference>
<comment type="catalytic activity">
    <reaction evidence="1">
        <text>Hydrolyzes single-stranded DNA or mismatched double-stranded DNA and polynucleotides, releasing free uracil.</text>
        <dbReference type="EC" id="3.2.2.27"/>
    </reaction>
</comment>
<dbReference type="eggNOG" id="COG1573">
    <property type="taxonomic scope" value="Bacteria"/>
</dbReference>
<dbReference type="SMART" id="SM00986">
    <property type="entry name" value="UDG"/>
    <property type="match status" value="1"/>
</dbReference>
<dbReference type="Pfam" id="PF03167">
    <property type="entry name" value="UDG"/>
    <property type="match status" value="1"/>
</dbReference>
<dbReference type="OrthoDB" id="5290748at2"/>
<dbReference type="RefSeq" id="WP_002655676.1">
    <property type="nucleotide sequence ID" value="NZ_CH672377.1"/>
</dbReference>
<keyword evidence="6" id="KW-0479">Metal-binding</keyword>
<dbReference type="SUPFAM" id="SSF52141">
    <property type="entry name" value="Uracil-DNA glycosylase-like"/>
    <property type="match status" value="1"/>
</dbReference>
<evidence type="ECO:0000313" key="15">
    <source>
        <dbReference type="Proteomes" id="UP000004358"/>
    </source>
</evidence>
<dbReference type="CDD" id="cd10030">
    <property type="entry name" value="UDG-F4_TTUDGA_SPO1dp_like"/>
    <property type="match status" value="1"/>
</dbReference>
<dbReference type="InterPro" id="IPR005122">
    <property type="entry name" value="Uracil-DNA_glycosylase-like"/>
</dbReference>
<dbReference type="InterPro" id="IPR036895">
    <property type="entry name" value="Uracil-DNA_glycosylase-like_sf"/>
</dbReference>
<dbReference type="AlphaFoldDB" id="A3ZM21"/>
<evidence type="ECO:0000256" key="9">
    <source>
        <dbReference type="ARBA" id="ARBA00023004"/>
    </source>
</evidence>
<feature type="region of interest" description="Disordered" evidence="12">
    <location>
        <begin position="47"/>
        <end position="90"/>
    </location>
</feature>
<dbReference type="SMART" id="SM00987">
    <property type="entry name" value="UreE_C"/>
    <property type="match status" value="1"/>
</dbReference>
<comment type="similarity">
    <text evidence="2">Belongs to the uracil-DNA glycosylase (UDG) superfamily. Type 4 (UDGa) family.</text>
</comment>
<organism evidence="14 15">
    <name type="scientific">Blastopirellula marina DSM 3645</name>
    <dbReference type="NCBI Taxonomy" id="314230"/>
    <lineage>
        <taxon>Bacteria</taxon>
        <taxon>Pseudomonadati</taxon>
        <taxon>Planctomycetota</taxon>
        <taxon>Planctomycetia</taxon>
        <taxon>Pirellulales</taxon>
        <taxon>Pirellulaceae</taxon>
        <taxon>Blastopirellula</taxon>
    </lineage>
</organism>
<dbReference type="HOGENOM" id="CLU_044815_1_0_0"/>
<proteinExistence type="inferred from homology"/>
<accession>A3ZM21</accession>
<dbReference type="Proteomes" id="UP000004358">
    <property type="component" value="Unassembled WGS sequence"/>
</dbReference>
<name>A3ZM21_9BACT</name>
<feature type="compositionally biased region" description="Low complexity" evidence="12">
    <location>
        <begin position="47"/>
        <end position="56"/>
    </location>
</feature>
<evidence type="ECO:0000256" key="8">
    <source>
        <dbReference type="ARBA" id="ARBA00022801"/>
    </source>
</evidence>
<keyword evidence="8" id="KW-0378">Hydrolase</keyword>
<comment type="caution">
    <text evidence="14">The sequence shown here is derived from an EMBL/GenBank/DDBJ whole genome shotgun (WGS) entry which is preliminary data.</text>
</comment>
<evidence type="ECO:0000256" key="12">
    <source>
        <dbReference type="SAM" id="MobiDB-lite"/>
    </source>
</evidence>
<keyword evidence="9" id="KW-0408">Iron</keyword>
<evidence type="ECO:0000256" key="2">
    <source>
        <dbReference type="ARBA" id="ARBA00006521"/>
    </source>
</evidence>
<keyword evidence="5" id="KW-0004">4Fe-4S</keyword>
<dbReference type="PANTHER" id="PTHR33693">
    <property type="entry name" value="TYPE-5 URACIL-DNA GLYCOSYLASE"/>
    <property type="match status" value="1"/>
</dbReference>
<evidence type="ECO:0000256" key="11">
    <source>
        <dbReference type="ARBA" id="ARBA00023204"/>
    </source>
</evidence>
<keyword evidence="11" id="KW-0234">DNA repair</keyword>
<dbReference type="InterPro" id="IPR051536">
    <property type="entry name" value="UDG_Type-4/5"/>
</dbReference>
<sequence>MSDDPQAHLRRALLQQMRDWQSAGVEIAPLGRSLDVAEELLRAAAPAAAAPTVEPTATPPAPPQPRAPVAAPTPPPTVHRAAPPVLNTDHGGRQQQLDVLAAEVAKCVLCEELACTRTQTVFGVGNPNARICFFGEAPGADEDKQGEPFVGRAGKLLTQIIEACTFQREDVYILNTLKCRPPGNRNPTPEENANCMPYFEQQLAIIQPDYIVCLGKFAAQNLLKTETAIGKLRGQFHDYGGAKVIATYHPAYLLRNPAAKREVWEDMKMMLRDMGVQLPQGK</sequence>
<dbReference type="PANTHER" id="PTHR33693:SF1">
    <property type="entry name" value="TYPE-4 URACIL-DNA GLYCOSYLASE"/>
    <property type="match status" value="1"/>
</dbReference>
<feature type="domain" description="Uracil-DNA glycosylase-like" evidence="13">
    <location>
        <begin position="122"/>
        <end position="268"/>
    </location>
</feature>
<evidence type="ECO:0000256" key="5">
    <source>
        <dbReference type="ARBA" id="ARBA00022485"/>
    </source>
</evidence>
<dbReference type="EC" id="3.2.2.27" evidence="3"/>
<dbReference type="GO" id="GO:0046872">
    <property type="term" value="F:metal ion binding"/>
    <property type="evidence" value="ECO:0007669"/>
    <property type="project" value="UniProtKB-KW"/>
</dbReference>
<dbReference type="NCBIfam" id="TIGR00758">
    <property type="entry name" value="UDG_fam4"/>
    <property type="match status" value="1"/>
</dbReference>
<evidence type="ECO:0000256" key="7">
    <source>
        <dbReference type="ARBA" id="ARBA00022763"/>
    </source>
</evidence>
<dbReference type="Gene3D" id="3.40.470.10">
    <property type="entry name" value="Uracil-DNA glycosylase-like domain"/>
    <property type="match status" value="1"/>
</dbReference>
<evidence type="ECO:0000313" key="14">
    <source>
        <dbReference type="EMBL" id="EAQ82804.1"/>
    </source>
</evidence>
<evidence type="ECO:0000256" key="1">
    <source>
        <dbReference type="ARBA" id="ARBA00001400"/>
    </source>
</evidence>
<keyword evidence="7" id="KW-0227">DNA damage</keyword>
<dbReference type="GO" id="GO:0006281">
    <property type="term" value="P:DNA repair"/>
    <property type="evidence" value="ECO:0007669"/>
    <property type="project" value="UniProtKB-KW"/>
</dbReference>
<evidence type="ECO:0000256" key="3">
    <source>
        <dbReference type="ARBA" id="ARBA00012030"/>
    </source>
</evidence>
<evidence type="ECO:0000256" key="6">
    <source>
        <dbReference type="ARBA" id="ARBA00022723"/>
    </source>
</evidence>
<keyword evidence="10" id="KW-0411">Iron-sulfur</keyword>
<evidence type="ECO:0000256" key="10">
    <source>
        <dbReference type="ARBA" id="ARBA00023014"/>
    </source>
</evidence>
<dbReference type="GO" id="GO:0004844">
    <property type="term" value="F:uracil DNA N-glycosylase activity"/>
    <property type="evidence" value="ECO:0007669"/>
    <property type="project" value="UniProtKB-EC"/>
</dbReference>
<gene>
    <name evidence="14" type="ORF">DSM3645_10402</name>
</gene>
<protein>
    <recommendedName>
        <fullName evidence="4">Type-4 uracil-DNA glycosylase</fullName>
        <ecNumber evidence="3">3.2.2.27</ecNumber>
    </recommendedName>
</protein>